<reference evidence="4" key="1">
    <citation type="journal article" date="2019" name="Int. J. Syst. Evol. Microbiol.">
        <title>The Global Catalogue of Microorganisms (GCM) 10K type strain sequencing project: providing services to taxonomists for standard genome sequencing and annotation.</title>
        <authorList>
            <consortium name="The Broad Institute Genomics Platform"/>
            <consortium name="The Broad Institute Genome Sequencing Center for Infectious Disease"/>
            <person name="Wu L."/>
            <person name="Ma J."/>
        </authorList>
    </citation>
    <scope>NUCLEOTIDE SEQUENCE [LARGE SCALE GENOMIC DNA]</scope>
    <source>
        <strain evidence="4">KCTC 42195</strain>
    </source>
</reference>
<keyword evidence="2" id="KW-0963">Cytoplasm</keyword>
<comment type="similarity">
    <text evidence="1 2">Belongs to the RTX toxin acyltransferase family.</text>
</comment>
<dbReference type="PRINTS" id="PR01489">
    <property type="entry name" value="RTXTOXINC"/>
</dbReference>
<comment type="subcellular location">
    <subcellularLocation>
        <location evidence="2">Cytoplasm</location>
    </subcellularLocation>
</comment>
<comment type="caution">
    <text evidence="3">The sequence shown here is derived from an EMBL/GenBank/DDBJ whole genome shotgun (WGS) entry which is preliminary data.</text>
</comment>
<dbReference type="RefSeq" id="WP_390281183.1">
    <property type="nucleotide sequence ID" value="NZ_JBHRYH010000045.1"/>
</dbReference>
<gene>
    <name evidence="3" type="ORF">ACFOKJ_15335</name>
</gene>
<dbReference type="Proteomes" id="UP001595636">
    <property type="component" value="Unassembled WGS sequence"/>
</dbReference>
<dbReference type="InterPro" id="IPR003996">
    <property type="entry name" value="RTX_toxin-activating_protC_bac"/>
</dbReference>
<keyword evidence="4" id="KW-1185">Reference proteome</keyword>
<dbReference type="EMBL" id="JBHRYH010000045">
    <property type="protein sequence ID" value="MFC3627491.1"/>
    <property type="molecule type" value="Genomic_DNA"/>
</dbReference>
<keyword evidence="2" id="KW-0808">Transferase</keyword>
<protein>
    <recommendedName>
        <fullName evidence="2">RTX toxin-activating lysine-acyltransferase</fullName>
        <ecNumber evidence="2">2.3.1.-</ecNumber>
    </recommendedName>
</protein>
<sequence>MIGQQVLAPALQGGTYSEATVLGAVVWLWMHSASHRRTPLMDLQRLLLPAIKSGQFILVTHADKPVFYLSWAQFSPAAEARYLQLHPSQLPETDWQSGDRMWVLDWVAPFGHSNGMRRLVQQLFATRCWRGLYHKGNQRGLQVKAFSGLAVLPVEARAWQAANPVCWPADNTQQTQRNNKV</sequence>
<keyword evidence="2" id="KW-0012">Acyltransferase</keyword>
<dbReference type="Pfam" id="PF02794">
    <property type="entry name" value="HlyC"/>
    <property type="match status" value="1"/>
</dbReference>
<proteinExistence type="inferred from homology"/>
<keyword evidence="2" id="KW-0204">Cytolysis</keyword>
<evidence type="ECO:0000256" key="2">
    <source>
        <dbReference type="RuleBase" id="RU368102"/>
    </source>
</evidence>
<comment type="function">
    <text evidence="2">Involved in fatty acylation of protoxin at internal lysine residues, thereby converting it to the active toxin.</text>
</comment>
<evidence type="ECO:0000313" key="4">
    <source>
        <dbReference type="Proteomes" id="UP001595636"/>
    </source>
</evidence>
<accession>A0ABV7TXM5</accession>
<organism evidence="3 4">
    <name type="scientific">Vogesella amnigena</name>
    <dbReference type="NCBI Taxonomy" id="1507449"/>
    <lineage>
        <taxon>Bacteria</taxon>
        <taxon>Pseudomonadati</taxon>
        <taxon>Pseudomonadota</taxon>
        <taxon>Betaproteobacteria</taxon>
        <taxon>Neisseriales</taxon>
        <taxon>Chromobacteriaceae</taxon>
        <taxon>Vogesella</taxon>
    </lineage>
</organism>
<evidence type="ECO:0000313" key="3">
    <source>
        <dbReference type="EMBL" id="MFC3627491.1"/>
    </source>
</evidence>
<dbReference type="EC" id="2.3.1.-" evidence="2"/>
<evidence type="ECO:0000256" key="1">
    <source>
        <dbReference type="ARBA" id="ARBA00005686"/>
    </source>
</evidence>
<name>A0ABV7TXM5_9NEIS</name>